<evidence type="ECO:0000256" key="6">
    <source>
        <dbReference type="ARBA" id="ARBA00023136"/>
    </source>
</evidence>
<dbReference type="Pfam" id="PF13727">
    <property type="entry name" value="CoA_binding_3"/>
    <property type="match status" value="1"/>
</dbReference>
<keyword evidence="6 7" id="KW-0472">Membrane</keyword>
<keyword evidence="10" id="KW-1185">Reference proteome</keyword>
<dbReference type="PANTHER" id="PTHR30576">
    <property type="entry name" value="COLANIC BIOSYNTHESIS UDP-GLUCOSE LIPID CARRIER TRANSFERASE"/>
    <property type="match status" value="1"/>
</dbReference>
<reference evidence="9" key="2">
    <citation type="submission" date="2020-09" db="EMBL/GenBank/DDBJ databases">
        <authorList>
            <person name="Sun Q."/>
            <person name="Zhou Y."/>
        </authorList>
    </citation>
    <scope>NUCLEOTIDE SEQUENCE</scope>
    <source>
        <strain evidence="9">CGMCC 1.15152</strain>
    </source>
</reference>
<evidence type="ECO:0000256" key="5">
    <source>
        <dbReference type="ARBA" id="ARBA00022989"/>
    </source>
</evidence>
<evidence type="ECO:0000256" key="3">
    <source>
        <dbReference type="ARBA" id="ARBA00022679"/>
    </source>
</evidence>
<dbReference type="RefSeq" id="WP_188711160.1">
    <property type="nucleotide sequence ID" value="NZ_BMHO01000001.1"/>
</dbReference>
<dbReference type="AlphaFoldDB" id="A0A917DEY2"/>
<organism evidence="9 10">
    <name type="scientific">Microbacterium faecale</name>
    <dbReference type="NCBI Taxonomy" id="1804630"/>
    <lineage>
        <taxon>Bacteria</taxon>
        <taxon>Bacillati</taxon>
        <taxon>Actinomycetota</taxon>
        <taxon>Actinomycetes</taxon>
        <taxon>Micrococcales</taxon>
        <taxon>Microbacteriaceae</taxon>
        <taxon>Microbacterium</taxon>
    </lineage>
</organism>
<sequence length="522" mass="57261">MAEGTVSGVVEAVSAGTSRASTADFPAVVRTATGSVPSGRAVPNGARNWRARYARALRITDFVIIVGVVFGTQLGWLGFHTQVAMPVQTWPGVSSYTALSCLIVLSWLLALAVADTRSARVIGVGPVEYQRVFNSSVMLFGLIAIAAFLLQVEASRGYLLIALPAGVLLLLLGRYLWRVWLRAKRRKGEYSARVLLVGSERSVKHTADELRRSRSAGYIVAGACIPAHRSAEVLDGSDIPVMGGVSSVESALKLTGADTVVITSTDELGPTRVKQISWTLEAGKQHLVLAPSITDIAGPRIHTRPVAGLPLMHVETPRFSPAQRFVKRMMDIFGSLFMLLLLSPAFLVISLLVLFTPGRPVIYKQARIGRHGREFRMWKFRSMIPDAEGMLQSLLDAQDHGNRVQFKMKNDPRITPIGRVLRKYSLDELPQLFNVLGGSMSLVGPRPPIQREVEQYDDHVHRRFLVKPGITGLWQVSGRSSLSWDDSVRLDLSYVENWSVMSDLVILFKTFKAALVPGDTTG</sequence>
<dbReference type="NCBIfam" id="TIGR03025">
    <property type="entry name" value="EPS_sugtrans"/>
    <property type="match status" value="1"/>
</dbReference>
<feature type="transmembrane region" description="Helical" evidence="7">
    <location>
        <begin position="158"/>
        <end position="177"/>
    </location>
</feature>
<evidence type="ECO:0000256" key="2">
    <source>
        <dbReference type="ARBA" id="ARBA00006464"/>
    </source>
</evidence>
<feature type="transmembrane region" description="Helical" evidence="7">
    <location>
        <begin position="135"/>
        <end position="152"/>
    </location>
</feature>
<evidence type="ECO:0000259" key="8">
    <source>
        <dbReference type="Pfam" id="PF02397"/>
    </source>
</evidence>
<feature type="transmembrane region" description="Helical" evidence="7">
    <location>
        <begin position="56"/>
        <end position="76"/>
    </location>
</feature>
<evidence type="ECO:0000256" key="4">
    <source>
        <dbReference type="ARBA" id="ARBA00022692"/>
    </source>
</evidence>
<accession>A0A917DEY2</accession>
<dbReference type="InterPro" id="IPR003362">
    <property type="entry name" value="Bact_transf"/>
</dbReference>
<dbReference type="GO" id="GO:0016780">
    <property type="term" value="F:phosphotransferase activity, for other substituted phosphate groups"/>
    <property type="evidence" value="ECO:0007669"/>
    <property type="project" value="TreeGrafter"/>
</dbReference>
<feature type="domain" description="Bacterial sugar transferase" evidence="8">
    <location>
        <begin position="327"/>
        <end position="515"/>
    </location>
</feature>
<dbReference type="EMBL" id="BMHO01000001">
    <property type="protein sequence ID" value="GGD31481.1"/>
    <property type="molecule type" value="Genomic_DNA"/>
</dbReference>
<comment type="caution">
    <text evidence="9">The sequence shown here is derived from an EMBL/GenBank/DDBJ whole genome shotgun (WGS) entry which is preliminary data.</text>
</comment>
<protein>
    <submittedName>
        <fullName evidence="9">Polyprenyl glycosylphosphotransferase</fullName>
    </submittedName>
</protein>
<dbReference type="InterPro" id="IPR017475">
    <property type="entry name" value="EPS_sugar_tfrase"/>
</dbReference>
<evidence type="ECO:0000256" key="1">
    <source>
        <dbReference type="ARBA" id="ARBA00004141"/>
    </source>
</evidence>
<gene>
    <name evidence="9" type="ORF">GCM10010915_09750</name>
</gene>
<comment type="subcellular location">
    <subcellularLocation>
        <location evidence="1">Membrane</location>
        <topology evidence="1">Multi-pass membrane protein</topology>
    </subcellularLocation>
</comment>
<keyword evidence="5 7" id="KW-1133">Transmembrane helix</keyword>
<evidence type="ECO:0000313" key="10">
    <source>
        <dbReference type="Proteomes" id="UP000633205"/>
    </source>
</evidence>
<comment type="similarity">
    <text evidence="2">Belongs to the bacterial sugar transferase family.</text>
</comment>
<dbReference type="Proteomes" id="UP000633205">
    <property type="component" value="Unassembled WGS sequence"/>
</dbReference>
<dbReference type="PANTHER" id="PTHR30576:SF10">
    <property type="entry name" value="SLL5057 PROTEIN"/>
    <property type="match status" value="1"/>
</dbReference>
<feature type="transmembrane region" description="Helical" evidence="7">
    <location>
        <begin position="332"/>
        <end position="355"/>
    </location>
</feature>
<feature type="transmembrane region" description="Helical" evidence="7">
    <location>
        <begin position="96"/>
        <end position="114"/>
    </location>
</feature>
<keyword evidence="3" id="KW-0808">Transferase</keyword>
<keyword evidence="4 7" id="KW-0812">Transmembrane</keyword>
<dbReference type="GO" id="GO:0016020">
    <property type="term" value="C:membrane"/>
    <property type="evidence" value="ECO:0007669"/>
    <property type="project" value="UniProtKB-SubCell"/>
</dbReference>
<reference evidence="9" key="1">
    <citation type="journal article" date="2014" name="Int. J. Syst. Evol. Microbiol.">
        <title>Complete genome sequence of Corynebacterium casei LMG S-19264T (=DSM 44701T), isolated from a smear-ripened cheese.</title>
        <authorList>
            <consortium name="US DOE Joint Genome Institute (JGI-PGF)"/>
            <person name="Walter F."/>
            <person name="Albersmeier A."/>
            <person name="Kalinowski J."/>
            <person name="Ruckert C."/>
        </authorList>
    </citation>
    <scope>NUCLEOTIDE SEQUENCE</scope>
    <source>
        <strain evidence="9">CGMCC 1.15152</strain>
    </source>
</reference>
<name>A0A917DEY2_9MICO</name>
<evidence type="ECO:0000313" key="9">
    <source>
        <dbReference type="EMBL" id="GGD31481.1"/>
    </source>
</evidence>
<evidence type="ECO:0000256" key="7">
    <source>
        <dbReference type="SAM" id="Phobius"/>
    </source>
</evidence>
<proteinExistence type="inferred from homology"/>
<dbReference type="Pfam" id="PF02397">
    <property type="entry name" value="Bac_transf"/>
    <property type="match status" value="1"/>
</dbReference>